<reference evidence="2 3" key="1">
    <citation type="journal article" date="2015" name="Int. J. Syst. Evol. Microbiol.">
        <title>Gemmobacter intermedius sp. nov., isolated from a white stork (Ciconia ciconia).</title>
        <authorList>
            <person name="Kampfer P."/>
            <person name="Jerzak L."/>
            <person name="Wilharm G."/>
            <person name="Golke J."/>
            <person name="Busse H.J."/>
            <person name="Glaeser S.P."/>
        </authorList>
    </citation>
    <scope>NUCLEOTIDE SEQUENCE [LARGE SCALE GENOMIC DNA]</scope>
    <source>
        <strain evidence="2 3">119/4</strain>
    </source>
</reference>
<evidence type="ECO:0000313" key="3">
    <source>
        <dbReference type="Proteomes" id="UP000287168"/>
    </source>
</evidence>
<protein>
    <recommendedName>
        <fullName evidence="4">DUF680 domain-containing protein</fullName>
    </recommendedName>
</protein>
<sequence>MKKIASIVTLAVLAATGASAADYNANDNSGPSQLIGEVVQVPATDVAIARDFVNSDTVAVTVVETSAGAPVTSAR</sequence>
<comment type="caution">
    <text evidence="2">The sequence shown here is derived from an EMBL/GenBank/DDBJ whole genome shotgun (WGS) entry which is preliminary data.</text>
</comment>
<organism evidence="2 3">
    <name type="scientific">Falsigemmobacter intermedius</name>
    <dbReference type="NCBI Taxonomy" id="1553448"/>
    <lineage>
        <taxon>Bacteria</taxon>
        <taxon>Pseudomonadati</taxon>
        <taxon>Pseudomonadota</taxon>
        <taxon>Alphaproteobacteria</taxon>
        <taxon>Rhodobacterales</taxon>
        <taxon>Paracoccaceae</taxon>
        <taxon>Falsigemmobacter</taxon>
    </lineage>
</organism>
<feature type="signal peptide" evidence="1">
    <location>
        <begin position="1"/>
        <end position="20"/>
    </location>
</feature>
<evidence type="ECO:0000313" key="2">
    <source>
        <dbReference type="EMBL" id="RWY44626.1"/>
    </source>
</evidence>
<evidence type="ECO:0000256" key="1">
    <source>
        <dbReference type="SAM" id="SignalP"/>
    </source>
</evidence>
<keyword evidence="1" id="KW-0732">Signal</keyword>
<evidence type="ECO:0008006" key="4">
    <source>
        <dbReference type="Google" id="ProtNLM"/>
    </source>
</evidence>
<gene>
    <name evidence="2" type="ORF">EP867_01380</name>
</gene>
<name>A0A444MFZ1_9RHOB</name>
<dbReference type="EMBL" id="SBLC01000002">
    <property type="protein sequence ID" value="RWY44626.1"/>
    <property type="molecule type" value="Genomic_DNA"/>
</dbReference>
<keyword evidence="3" id="KW-1185">Reference proteome</keyword>
<dbReference type="OrthoDB" id="9985955at2"/>
<dbReference type="AlphaFoldDB" id="A0A444MFZ1"/>
<dbReference type="Proteomes" id="UP000287168">
    <property type="component" value="Unassembled WGS sequence"/>
</dbReference>
<feature type="chain" id="PRO_5019002860" description="DUF680 domain-containing protein" evidence="1">
    <location>
        <begin position="21"/>
        <end position="75"/>
    </location>
</feature>
<proteinExistence type="predicted"/>
<accession>A0A444MFZ1</accession>
<dbReference type="RefSeq" id="WP_128486426.1">
    <property type="nucleotide sequence ID" value="NZ_JBHLXB010000026.1"/>
</dbReference>